<dbReference type="InterPro" id="IPR013783">
    <property type="entry name" value="Ig-like_fold"/>
</dbReference>
<keyword evidence="5" id="KW-1185">Reference proteome</keyword>
<gene>
    <name evidence="4" type="ORF">ACEWY4_018665</name>
</gene>
<organism evidence="4 5">
    <name type="scientific">Coilia grayii</name>
    <name type="common">Gray's grenadier anchovy</name>
    <dbReference type="NCBI Taxonomy" id="363190"/>
    <lineage>
        <taxon>Eukaryota</taxon>
        <taxon>Metazoa</taxon>
        <taxon>Chordata</taxon>
        <taxon>Craniata</taxon>
        <taxon>Vertebrata</taxon>
        <taxon>Euteleostomi</taxon>
        <taxon>Actinopterygii</taxon>
        <taxon>Neopterygii</taxon>
        <taxon>Teleostei</taxon>
        <taxon>Clupei</taxon>
        <taxon>Clupeiformes</taxon>
        <taxon>Clupeoidei</taxon>
        <taxon>Engraulidae</taxon>
        <taxon>Coilinae</taxon>
        <taxon>Coilia</taxon>
    </lineage>
</organism>
<proteinExistence type="predicted"/>
<dbReference type="InterPro" id="IPR036179">
    <property type="entry name" value="Ig-like_dom_sf"/>
</dbReference>
<dbReference type="Pfam" id="PF13895">
    <property type="entry name" value="Ig_2"/>
    <property type="match status" value="1"/>
</dbReference>
<dbReference type="PANTHER" id="PTHR46013:SF4">
    <property type="entry name" value="B-CELL RECEPTOR CD22-RELATED"/>
    <property type="match status" value="1"/>
</dbReference>
<feature type="transmembrane region" description="Helical" evidence="2">
    <location>
        <begin position="135"/>
        <end position="159"/>
    </location>
</feature>
<evidence type="ECO:0000313" key="4">
    <source>
        <dbReference type="EMBL" id="KAL2085345.1"/>
    </source>
</evidence>
<dbReference type="Gene3D" id="2.60.40.10">
    <property type="entry name" value="Immunoglobulins"/>
    <property type="match status" value="1"/>
</dbReference>
<dbReference type="SMART" id="SM00409">
    <property type="entry name" value="IG"/>
    <property type="match status" value="1"/>
</dbReference>
<evidence type="ECO:0000256" key="2">
    <source>
        <dbReference type="SAM" id="Phobius"/>
    </source>
</evidence>
<feature type="domain" description="Ig-like" evidence="3">
    <location>
        <begin position="44"/>
        <end position="129"/>
    </location>
</feature>
<keyword evidence="2" id="KW-0472">Membrane</keyword>
<dbReference type="SUPFAM" id="SSF48726">
    <property type="entry name" value="Immunoglobulin"/>
    <property type="match status" value="1"/>
</dbReference>
<keyword evidence="2" id="KW-1133">Transmembrane helix</keyword>
<evidence type="ECO:0000256" key="1">
    <source>
        <dbReference type="SAM" id="MobiDB-lite"/>
    </source>
</evidence>
<dbReference type="PANTHER" id="PTHR46013">
    <property type="entry name" value="VASCULAR CELL ADHESION MOLECULE 1"/>
    <property type="match status" value="1"/>
</dbReference>
<evidence type="ECO:0000313" key="5">
    <source>
        <dbReference type="Proteomes" id="UP001591681"/>
    </source>
</evidence>
<name>A0ABD1JFF2_9TELE</name>
<accession>A0ABD1JFF2</accession>
<dbReference type="EMBL" id="JBHFQA010000016">
    <property type="protein sequence ID" value="KAL2085345.1"/>
    <property type="molecule type" value="Genomic_DNA"/>
</dbReference>
<dbReference type="PROSITE" id="PS50835">
    <property type="entry name" value="IG_LIKE"/>
    <property type="match status" value="1"/>
</dbReference>
<dbReference type="Proteomes" id="UP001591681">
    <property type="component" value="Unassembled WGS sequence"/>
</dbReference>
<keyword evidence="2" id="KW-0812">Transmembrane</keyword>
<comment type="caution">
    <text evidence="4">The sequence shown here is derived from an EMBL/GenBank/DDBJ whole genome shotgun (WGS) entry which is preliminary data.</text>
</comment>
<evidence type="ECO:0000259" key="3">
    <source>
        <dbReference type="PROSITE" id="PS50835"/>
    </source>
</evidence>
<feature type="region of interest" description="Disordered" evidence="1">
    <location>
        <begin position="174"/>
        <end position="195"/>
    </location>
</feature>
<feature type="region of interest" description="Disordered" evidence="1">
    <location>
        <begin position="244"/>
        <end position="265"/>
    </location>
</feature>
<sequence length="265" mass="28455">MSLPKIEPQLAGSNVLIPCNFTLPEGFEINESEFISAMWVKVSPEVVEASVSPSGAVTEGSSVTLTCNSSEANPPVHDYTWFRDTQTSPVGSGPNYTFSVSSSHAGLYYCRAEHPQGGKESNRVELKVTDSFHPIFMIALGGCLGGFLLCAGTGIALGIKRWKVLQQNEQCSIPQDSSVHGKDGPAHTSAPNPTKDHLEEIQYGQISFSRPPLGDRGEGTGQQGLGLAQAPESVYAKVTLSGREGQARYQKAPNTQDLYAQVKRK</sequence>
<dbReference type="AlphaFoldDB" id="A0ABD1JFF2"/>
<reference evidence="4 5" key="1">
    <citation type="submission" date="2024-09" db="EMBL/GenBank/DDBJ databases">
        <title>A chromosome-level genome assembly of Gray's grenadier anchovy, Coilia grayii.</title>
        <authorList>
            <person name="Fu Z."/>
        </authorList>
    </citation>
    <scope>NUCLEOTIDE SEQUENCE [LARGE SCALE GENOMIC DNA]</scope>
    <source>
        <strain evidence="4">G4</strain>
        <tissue evidence="4">Muscle</tissue>
    </source>
</reference>
<dbReference type="InterPro" id="IPR003599">
    <property type="entry name" value="Ig_sub"/>
</dbReference>
<protein>
    <recommendedName>
        <fullName evidence="3">Ig-like domain-containing protein</fullName>
    </recommendedName>
</protein>
<dbReference type="InterPro" id="IPR007110">
    <property type="entry name" value="Ig-like_dom"/>
</dbReference>
<feature type="region of interest" description="Disordered" evidence="1">
    <location>
        <begin position="208"/>
        <end position="227"/>
    </location>
</feature>